<keyword evidence="2" id="KW-1185">Reference proteome</keyword>
<organism evidence="1 2">
    <name type="scientific">Streptacidiphilus pinicola</name>
    <dbReference type="NCBI Taxonomy" id="2219663"/>
    <lineage>
        <taxon>Bacteria</taxon>
        <taxon>Bacillati</taxon>
        <taxon>Actinomycetota</taxon>
        <taxon>Actinomycetes</taxon>
        <taxon>Kitasatosporales</taxon>
        <taxon>Streptomycetaceae</taxon>
        <taxon>Streptacidiphilus</taxon>
    </lineage>
</organism>
<dbReference type="InterPro" id="IPR029063">
    <property type="entry name" value="SAM-dependent_MTases_sf"/>
</dbReference>
<dbReference type="EMBL" id="QKYN01000166">
    <property type="protein sequence ID" value="RAG81332.1"/>
    <property type="molecule type" value="Genomic_DNA"/>
</dbReference>
<name>A0A2X0I8R8_9ACTN</name>
<evidence type="ECO:0000313" key="1">
    <source>
        <dbReference type="EMBL" id="RAG81332.1"/>
    </source>
</evidence>
<proteinExistence type="predicted"/>
<dbReference type="OrthoDB" id="161020at2"/>
<accession>A0A2X0I8R8</accession>
<evidence type="ECO:0000313" key="2">
    <source>
        <dbReference type="Proteomes" id="UP000248889"/>
    </source>
</evidence>
<protein>
    <submittedName>
        <fullName evidence="1">Phospholipase</fullName>
    </submittedName>
</protein>
<dbReference type="SUPFAM" id="SSF53335">
    <property type="entry name" value="S-adenosyl-L-methionine-dependent methyltransferases"/>
    <property type="match status" value="1"/>
</dbReference>
<sequence length="99" mass="10471">MPAPSRQGSVVLDIGAGTGALVIHATRAQDALEIHVSPVGLPDQRTHAAVRPRHLPGRTLYAAVITPLPAGRYTVWNQDDTAHGTTTVTDGHVSDYAWA</sequence>
<reference evidence="1 2" key="1">
    <citation type="submission" date="2018-06" db="EMBL/GenBank/DDBJ databases">
        <title>Streptacidiphilus pinicola sp. nov., isolated from pine grove soil.</title>
        <authorList>
            <person name="Roh S.G."/>
            <person name="Park S."/>
            <person name="Kim M.-K."/>
            <person name="Yun B.-R."/>
            <person name="Park J."/>
            <person name="Kim M.J."/>
            <person name="Kim Y.S."/>
            <person name="Kim S.B."/>
        </authorList>
    </citation>
    <scope>NUCLEOTIDE SEQUENCE [LARGE SCALE GENOMIC DNA]</scope>
    <source>
        <strain evidence="1 2">MMS16-CNU450</strain>
    </source>
</reference>
<dbReference type="AlphaFoldDB" id="A0A2X0I8R8"/>
<gene>
    <name evidence="1" type="ORF">DN069_33580</name>
</gene>
<dbReference type="Proteomes" id="UP000248889">
    <property type="component" value="Unassembled WGS sequence"/>
</dbReference>
<comment type="caution">
    <text evidence="1">The sequence shown here is derived from an EMBL/GenBank/DDBJ whole genome shotgun (WGS) entry which is preliminary data.</text>
</comment>